<dbReference type="NCBIfam" id="TIGR01026">
    <property type="entry name" value="fliI_yscN"/>
    <property type="match status" value="1"/>
</dbReference>
<evidence type="ECO:0000256" key="5">
    <source>
        <dbReference type="ARBA" id="ARBA00022840"/>
    </source>
</evidence>
<evidence type="ECO:0000256" key="10">
    <source>
        <dbReference type="ARBA" id="ARBA00034006"/>
    </source>
</evidence>
<keyword evidence="3" id="KW-0963">Cytoplasm</keyword>
<dbReference type="GO" id="GO:0016887">
    <property type="term" value="F:ATP hydrolysis activity"/>
    <property type="evidence" value="ECO:0007669"/>
    <property type="project" value="InterPro"/>
</dbReference>
<dbReference type="GO" id="GO:0005737">
    <property type="term" value="C:cytoplasm"/>
    <property type="evidence" value="ECO:0007669"/>
    <property type="project" value="UniProtKB-SubCell"/>
</dbReference>
<dbReference type="CDD" id="cd01136">
    <property type="entry name" value="ATPase_flagellum-secretory_path_III"/>
    <property type="match status" value="1"/>
</dbReference>
<dbReference type="SMART" id="SM00382">
    <property type="entry name" value="AAA"/>
    <property type="match status" value="1"/>
</dbReference>
<feature type="domain" description="AAA+ ATPase" evidence="12">
    <location>
        <begin position="165"/>
        <end position="346"/>
    </location>
</feature>
<evidence type="ECO:0000256" key="2">
    <source>
        <dbReference type="ARBA" id="ARBA00022448"/>
    </source>
</evidence>
<evidence type="ECO:0000313" key="14">
    <source>
        <dbReference type="Proteomes" id="UP001205843"/>
    </source>
</evidence>
<evidence type="ECO:0000256" key="4">
    <source>
        <dbReference type="ARBA" id="ARBA00022741"/>
    </source>
</evidence>
<evidence type="ECO:0000256" key="1">
    <source>
        <dbReference type="ARBA" id="ARBA00004496"/>
    </source>
</evidence>
<dbReference type="RefSeq" id="WP_366519096.1">
    <property type="nucleotide sequence ID" value="NZ_JALJXV010000005.1"/>
</dbReference>
<evidence type="ECO:0000256" key="3">
    <source>
        <dbReference type="ARBA" id="ARBA00022490"/>
    </source>
</evidence>
<sequence length="445" mass="48456">MNAGNLYQPVLDSVRQRLAEHDPVTRYGRLLEVTGNALHARVPRVGIGEICELRPRHGRQALIQAEVIGFGRDRAILSPLDPIDGLSPDTEVLPLRRTHQVAMGDELLGQVLDGLGRPLDGSRSSQPGTLRSVMADPPDPLQRPPIDTVFSTGVRAIDGFTTLGVGQRVGVFAAAGVGKSSLLGMLARNAEVDVNVVALIGERGREVRDFVERSLPPAVRQRTVLVVATSDRPALQRVRAAHVATAIAEYFRDQGRHVMLLMDSVTRFARALREIGLAAGEPPTRRGFPASVFAELPRLVERTGVTGEGAITALYTVLVEGDDMTEPVADEVRSLIDGHLVLSRELASANHYPAIDILESRSRLMESVADQTHLDDAGRLRRLLARHKEVELLLRMGEYRKGADEDVDQAVAIHEPLTRLLRQDSAEKVGLAHTVASLRALLDHG</sequence>
<feature type="region of interest" description="Disordered" evidence="11">
    <location>
        <begin position="118"/>
        <end position="144"/>
    </location>
</feature>
<dbReference type="EC" id="7.4.2.8" evidence="9"/>
<dbReference type="FunFam" id="3.40.50.12240:FF:000002">
    <property type="entry name" value="Flagellum-specific ATP synthase FliI"/>
    <property type="match status" value="1"/>
</dbReference>
<dbReference type="Pfam" id="PF02874">
    <property type="entry name" value="ATP-synt_ab_N"/>
    <property type="match status" value="1"/>
</dbReference>
<dbReference type="GO" id="GO:0046933">
    <property type="term" value="F:proton-transporting ATP synthase activity, rotational mechanism"/>
    <property type="evidence" value="ECO:0007669"/>
    <property type="project" value="TreeGrafter"/>
</dbReference>
<keyword evidence="7" id="KW-1278">Translocase</keyword>
<keyword evidence="2" id="KW-0813">Transport</keyword>
<evidence type="ECO:0000256" key="11">
    <source>
        <dbReference type="SAM" id="MobiDB-lite"/>
    </source>
</evidence>
<accession>A0AAE3G4M6</accession>
<evidence type="ECO:0000256" key="8">
    <source>
        <dbReference type="ARBA" id="ARBA00024342"/>
    </source>
</evidence>
<comment type="caution">
    <text evidence="13">The sequence shown here is derived from an EMBL/GenBank/DDBJ whole genome shotgun (WGS) entry which is preliminary data.</text>
</comment>
<dbReference type="InterPro" id="IPR004100">
    <property type="entry name" value="ATPase_F1/V1/A1_a/bsu_N"/>
</dbReference>
<dbReference type="Pfam" id="PF00006">
    <property type="entry name" value="ATP-synt_ab"/>
    <property type="match status" value="1"/>
</dbReference>
<proteinExistence type="inferred from homology"/>
<evidence type="ECO:0000256" key="7">
    <source>
        <dbReference type="ARBA" id="ARBA00022967"/>
    </source>
</evidence>
<evidence type="ECO:0000313" key="13">
    <source>
        <dbReference type="EMBL" id="MCP1675302.1"/>
    </source>
</evidence>
<dbReference type="InterPro" id="IPR005714">
    <property type="entry name" value="ATPase_T3SS_FliI/YscN"/>
</dbReference>
<keyword evidence="4" id="KW-0547">Nucleotide-binding</keyword>
<comment type="similarity">
    <text evidence="8">Belongs to the ATPase alpha/beta chains family. T3SS ATPase subfamily.</text>
</comment>
<evidence type="ECO:0000256" key="9">
    <source>
        <dbReference type="ARBA" id="ARBA00024382"/>
    </source>
</evidence>
<keyword evidence="14" id="KW-1185">Reference proteome</keyword>
<dbReference type="InterPro" id="IPR020003">
    <property type="entry name" value="ATPase_a/bsu_AS"/>
</dbReference>
<dbReference type="InterPro" id="IPR040627">
    <property type="entry name" value="T3SS_ATPase_C"/>
</dbReference>
<keyword evidence="6" id="KW-0653">Protein transport</keyword>
<dbReference type="Pfam" id="PF18269">
    <property type="entry name" value="T3SS_ATPase_C"/>
    <property type="match status" value="1"/>
</dbReference>
<dbReference type="PROSITE" id="PS00152">
    <property type="entry name" value="ATPASE_ALPHA_BETA"/>
    <property type="match status" value="1"/>
</dbReference>
<gene>
    <name evidence="13" type="ORF">J2T57_002450</name>
</gene>
<dbReference type="CDD" id="cd18117">
    <property type="entry name" value="ATP-synt_flagellum-secretory_path_III_N"/>
    <property type="match status" value="1"/>
</dbReference>
<comment type="subcellular location">
    <subcellularLocation>
        <location evidence="1">Cytoplasm</location>
    </subcellularLocation>
</comment>
<dbReference type="AlphaFoldDB" id="A0AAE3G4M6"/>
<protein>
    <recommendedName>
        <fullName evidence="9">protein-secreting ATPase</fullName>
        <ecNumber evidence="9">7.4.2.8</ecNumber>
    </recommendedName>
</protein>
<name>A0AAE3G4M6_9GAMM</name>
<organism evidence="13 14">
    <name type="scientific">Natronocella acetinitrilica</name>
    <dbReference type="NCBI Taxonomy" id="414046"/>
    <lineage>
        <taxon>Bacteria</taxon>
        <taxon>Pseudomonadati</taxon>
        <taxon>Pseudomonadota</taxon>
        <taxon>Gammaproteobacteria</taxon>
        <taxon>Chromatiales</taxon>
        <taxon>Ectothiorhodospiraceae</taxon>
        <taxon>Natronocella</taxon>
    </lineage>
</organism>
<evidence type="ECO:0000256" key="6">
    <source>
        <dbReference type="ARBA" id="ARBA00022927"/>
    </source>
</evidence>
<dbReference type="EMBL" id="JALJXV010000005">
    <property type="protein sequence ID" value="MCP1675302.1"/>
    <property type="molecule type" value="Genomic_DNA"/>
</dbReference>
<dbReference type="PANTHER" id="PTHR15184">
    <property type="entry name" value="ATP SYNTHASE"/>
    <property type="match status" value="1"/>
</dbReference>
<keyword evidence="5" id="KW-0067">ATP-binding</keyword>
<dbReference type="GO" id="GO:0008564">
    <property type="term" value="F:protein-exporting ATPase activity"/>
    <property type="evidence" value="ECO:0007669"/>
    <property type="project" value="UniProtKB-EC"/>
</dbReference>
<evidence type="ECO:0000259" key="12">
    <source>
        <dbReference type="SMART" id="SM00382"/>
    </source>
</evidence>
<dbReference type="GO" id="GO:0005524">
    <property type="term" value="F:ATP binding"/>
    <property type="evidence" value="ECO:0007669"/>
    <property type="project" value="UniProtKB-KW"/>
</dbReference>
<dbReference type="SUPFAM" id="SSF52540">
    <property type="entry name" value="P-loop containing nucleoside triphosphate hydrolases"/>
    <property type="match status" value="1"/>
</dbReference>
<dbReference type="InterPro" id="IPR003593">
    <property type="entry name" value="AAA+_ATPase"/>
</dbReference>
<dbReference type="InterPro" id="IPR027417">
    <property type="entry name" value="P-loop_NTPase"/>
</dbReference>
<dbReference type="GO" id="GO:0030254">
    <property type="term" value="P:protein secretion by the type III secretion system"/>
    <property type="evidence" value="ECO:0007669"/>
    <property type="project" value="InterPro"/>
</dbReference>
<dbReference type="InterPro" id="IPR000194">
    <property type="entry name" value="ATPase_F1/V1/A1_a/bsu_nucl-bd"/>
</dbReference>
<dbReference type="Proteomes" id="UP001205843">
    <property type="component" value="Unassembled WGS sequence"/>
</dbReference>
<dbReference type="PANTHER" id="PTHR15184:SF9">
    <property type="entry name" value="SPI-1 TYPE 3 SECRETION SYSTEM ATPASE"/>
    <property type="match status" value="1"/>
</dbReference>
<dbReference type="InterPro" id="IPR050053">
    <property type="entry name" value="ATPase_alpha/beta_chains"/>
</dbReference>
<dbReference type="Gene3D" id="3.40.50.12240">
    <property type="match status" value="1"/>
</dbReference>
<reference evidence="13" key="1">
    <citation type="submission" date="2022-03" db="EMBL/GenBank/DDBJ databases">
        <title>Genomic Encyclopedia of Type Strains, Phase III (KMG-III): the genomes of soil and plant-associated and newly described type strains.</title>
        <authorList>
            <person name="Whitman W."/>
        </authorList>
    </citation>
    <scope>NUCLEOTIDE SEQUENCE</scope>
    <source>
        <strain evidence="13">ANL 6-2</strain>
    </source>
</reference>
<dbReference type="GO" id="GO:0030257">
    <property type="term" value="C:type III protein secretion system complex"/>
    <property type="evidence" value="ECO:0007669"/>
    <property type="project" value="InterPro"/>
</dbReference>
<comment type="catalytic activity">
    <reaction evidence="10">
        <text>ATP + H2O + cellular proteinSide 1 = ADP + phosphate + cellular proteinSide 2.</text>
        <dbReference type="EC" id="7.4.2.8"/>
    </reaction>
</comment>